<organism evidence="2 3">
    <name type="scientific">Phaeodactylum tricornutum (strain CCAP 1055/1)</name>
    <dbReference type="NCBI Taxonomy" id="556484"/>
    <lineage>
        <taxon>Eukaryota</taxon>
        <taxon>Sar</taxon>
        <taxon>Stramenopiles</taxon>
        <taxon>Ochrophyta</taxon>
        <taxon>Bacillariophyta</taxon>
        <taxon>Bacillariophyceae</taxon>
        <taxon>Bacillariophycidae</taxon>
        <taxon>Naviculales</taxon>
        <taxon>Phaeodactylaceae</taxon>
        <taxon>Phaeodactylum</taxon>
    </lineage>
</organism>
<dbReference type="PaxDb" id="2850-Phatr33257"/>
<dbReference type="GO" id="GO:0003712">
    <property type="term" value="F:transcription coregulator activity"/>
    <property type="evidence" value="ECO:0007669"/>
    <property type="project" value="InterPro"/>
</dbReference>
<evidence type="ECO:0000256" key="1">
    <source>
        <dbReference type="SAM" id="MobiDB-lite"/>
    </source>
</evidence>
<accession>B5Y4S8</accession>
<evidence type="ECO:0000313" key="3">
    <source>
        <dbReference type="Proteomes" id="UP000000759"/>
    </source>
</evidence>
<dbReference type="EMBL" id="CP001142">
    <property type="protein sequence ID" value="ACI65533.1"/>
    <property type="molecule type" value="Genomic_DNA"/>
</dbReference>
<proteinExistence type="predicted"/>
<dbReference type="GO" id="GO:0016592">
    <property type="term" value="C:mediator complex"/>
    <property type="evidence" value="ECO:0007669"/>
    <property type="project" value="InterPro"/>
</dbReference>
<keyword evidence="3" id="KW-1185">Reference proteome</keyword>
<dbReference type="GeneID" id="7204363"/>
<dbReference type="InParanoid" id="B5Y4S8"/>
<dbReference type="GO" id="GO:0070847">
    <property type="term" value="C:core mediator complex"/>
    <property type="evidence" value="ECO:0007669"/>
    <property type="project" value="TreeGrafter"/>
</dbReference>
<feature type="compositionally biased region" description="Low complexity" evidence="1">
    <location>
        <begin position="1"/>
        <end position="13"/>
    </location>
</feature>
<dbReference type="KEGG" id="pti:PHATR_33257"/>
<dbReference type="OrthoDB" id="46605at2759"/>
<dbReference type="PANTHER" id="PTHR12809:SF2">
    <property type="entry name" value="MEDIATOR OF RNA POLYMERASE II TRANSCRIPTION SUBUNIT 14"/>
    <property type="match status" value="1"/>
</dbReference>
<reference evidence="2 3" key="1">
    <citation type="journal article" date="2008" name="Nature">
        <title>The Phaeodactylum genome reveals the evolutionary history of diatom genomes.</title>
        <authorList>
            <person name="Bowler C."/>
            <person name="Allen A.E."/>
            <person name="Badger J.H."/>
            <person name="Grimwood J."/>
            <person name="Jabbari K."/>
            <person name="Kuo A."/>
            <person name="Maheswari U."/>
            <person name="Martens C."/>
            <person name="Maumus F."/>
            <person name="Otillar R.P."/>
            <person name="Rayko E."/>
            <person name="Salamov A."/>
            <person name="Vandepoele K."/>
            <person name="Beszteri B."/>
            <person name="Gruber A."/>
            <person name="Heijde M."/>
            <person name="Katinka M."/>
            <person name="Mock T."/>
            <person name="Valentin K."/>
            <person name="Verret F."/>
            <person name="Berges J.A."/>
            <person name="Brownlee C."/>
            <person name="Cadoret J.P."/>
            <person name="Chiovitti A."/>
            <person name="Choi C.J."/>
            <person name="Coesel S."/>
            <person name="De Martino A."/>
            <person name="Detter J.C."/>
            <person name="Durkin C."/>
            <person name="Falciatore A."/>
            <person name="Fournet J."/>
            <person name="Haruta M."/>
            <person name="Huysman M.J."/>
            <person name="Jenkins B.D."/>
            <person name="Jiroutova K."/>
            <person name="Jorgensen R.E."/>
            <person name="Joubert Y."/>
            <person name="Kaplan A."/>
            <person name="Kroger N."/>
            <person name="Kroth P.G."/>
            <person name="La Roche J."/>
            <person name="Lindquist E."/>
            <person name="Lommer M."/>
            <person name="Martin-Jezequel V."/>
            <person name="Lopez P.J."/>
            <person name="Lucas S."/>
            <person name="Mangogna M."/>
            <person name="McGinnis K."/>
            <person name="Medlin L.K."/>
            <person name="Montsant A."/>
            <person name="Oudot-Le Secq M.P."/>
            <person name="Napoli C."/>
            <person name="Obornik M."/>
            <person name="Parker M.S."/>
            <person name="Petit J.L."/>
            <person name="Porcel B.M."/>
            <person name="Poulsen N."/>
            <person name="Robison M."/>
            <person name="Rychlewski L."/>
            <person name="Rynearson T.A."/>
            <person name="Schmutz J."/>
            <person name="Shapiro H."/>
            <person name="Siaut M."/>
            <person name="Stanley M."/>
            <person name="Sussman M.R."/>
            <person name="Taylor A.R."/>
            <person name="Vardi A."/>
            <person name="von Dassow P."/>
            <person name="Vyverman W."/>
            <person name="Willis A."/>
            <person name="Wyrwicz L.S."/>
            <person name="Rokhsar D.S."/>
            <person name="Weissenbach J."/>
            <person name="Armbrust E.V."/>
            <person name="Green B.R."/>
            <person name="Van de Peer Y."/>
            <person name="Grigoriev I.V."/>
        </authorList>
    </citation>
    <scope>NUCLEOTIDE SEQUENCE [LARGE SCALE GENOMIC DNA]</scope>
    <source>
        <strain evidence="2 3">CCAP 1055/1</strain>
    </source>
</reference>
<dbReference type="RefSeq" id="XP_002186063.1">
    <property type="nucleotide sequence ID" value="XM_002186027.1"/>
</dbReference>
<feature type="region of interest" description="Disordered" evidence="1">
    <location>
        <begin position="1"/>
        <end position="22"/>
    </location>
</feature>
<dbReference type="PANTHER" id="PTHR12809">
    <property type="entry name" value="MEDIATOR COMPLEX SUBUNIT"/>
    <property type="match status" value="1"/>
</dbReference>
<dbReference type="GO" id="GO:0006357">
    <property type="term" value="P:regulation of transcription by RNA polymerase II"/>
    <property type="evidence" value="ECO:0007669"/>
    <property type="project" value="InterPro"/>
</dbReference>
<evidence type="ECO:0000313" key="2">
    <source>
        <dbReference type="EMBL" id="ACI65533.1"/>
    </source>
</evidence>
<dbReference type="STRING" id="556484.B5Y4S8"/>
<dbReference type="Proteomes" id="UP000000759">
    <property type="component" value="Chromosome 3"/>
</dbReference>
<name>B5Y4S8_PHATC</name>
<feature type="region of interest" description="Disordered" evidence="1">
    <location>
        <begin position="72"/>
        <end position="96"/>
    </location>
</feature>
<dbReference type="InterPro" id="IPR013947">
    <property type="entry name" value="Mediator_Med14"/>
</dbReference>
<dbReference type="AlphaFoldDB" id="B5Y4S8"/>
<sequence length="798" mass="87008">MSSNHDSSSDTTNGGITPSRLELSLNPIDGSLQTAPLSSVLLASTDSLYSDLYNMAHGELDVTSATVHAEDADANQQDEDDTQPMHPQPQHQLKKERMSNLSFAQRRHELAWRLSQHAKSVQHVSALCAASSVSDIATTVRVSSAALQHARTAWVQADEAQDALYFFHAQLFPARAAPHDVYGALDILLQGRWYDLPKDLRLSVDRYETSKESLESRTEIEKCWHLVVRDKLLRGEVGWMKRQEITSLWQVSLRGGTVRLTQGNPKALGTSSTLSHPIEAILTVLSTNDDPEWTLLLAALSMSREEALMRKERENDKSKEKPAVARPLHRLFQVVHNFSLSWQLEVLSAQAQALRRGVWAATMLSSYPITVTPVRFFDNEEGILGAVSISFWKVDDTYGPPSISDLALDKRSESTNGFLGTKHYGKVTSQLTLTIRAEPDAGIKVSLSGAAGISGLIATQANLRSTARDLLEASSNPFCLSASDALLAATRLCAEQKCWAVVDALQPPKSSFFLPSWIFLAVDGGSIAVKVKIHYHGITESSPSSVLPVIFRLVCDARTGSFVPTFPRSTSMLRNLASNETYSSEAMALQIAGLPPNRRRAAGARFSGRVVKDAFDGLTRTMNLLGQRVGVGVYWDDIDDKAPSLRDRSIQSACCDVRVSMTKCCGMTALYGVAPLALGSATGLDAQPDMAGGAIDMIESISFLGAPPVSIVIDQELVEKSSTTSDGISKKTAFLEQSLYAIACGSTTESLTLYPLSVSVELGSPTTECLYVSYLPEKLLSLGVWRAHSIQRFRDSQR</sequence>
<protein>
    <submittedName>
        <fullName evidence="2">Uncharacterized protein</fullName>
    </submittedName>
</protein>
<reference evidence="3" key="2">
    <citation type="submission" date="2008-08" db="EMBL/GenBank/DDBJ databases">
        <authorList>
            <consortium name="Diatom Consortium"/>
            <person name="Grigoriev I."/>
            <person name="Grimwood J."/>
            <person name="Kuo A."/>
            <person name="Otillar R.P."/>
            <person name="Salamov A."/>
            <person name="Detter J.C."/>
            <person name="Lindquist E."/>
            <person name="Shapiro H."/>
            <person name="Lucas S."/>
            <person name="Glavina del Rio T."/>
            <person name="Pitluck S."/>
            <person name="Rokhsar D."/>
            <person name="Bowler C."/>
        </authorList>
    </citation>
    <scope>GENOME REANNOTATION</scope>
    <source>
        <strain evidence="3">CCAP 1055/1</strain>
    </source>
</reference>
<gene>
    <name evidence="2" type="ORF">PHATR_33257</name>
</gene>
<feature type="compositionally biased region" description="Acidic residues" evidence="1">
    <location>
        <begin position="72"/>
        <end position="82"/>
    </location>
</feature>
<dbReference type="eggNOG" id="ENOG502SI7B">
    <property type="taxonomic scope" value="Eukaryota"/>
</dbReference>